<dbReference type="PANTHER" id="PTHR45632">
    <property type="entry name" value="LD33804P"/>
    <property type="match status" value="1"/>
</dbReference>
<dbReference type="EMBL" id="LIAE01006940">
    <property type="protein sequence ID" value="PAV83645.1"/>
    <property type="molecule type" value="Genomic_DNA"/>
</dbReference>
<dbReference type="Pfam" id="PF01344">
    <property type="entry name" value="Kelch_1"/>
    <property type="match status" value="1"/>
</dbReference>
<evidence type="ECO:0008006" key="6">
    <source>
        <dbReference type="Google" id="ProtNLM"/>
    </source>
</evidence>
<feature type="region of interest" description="Disordered" evidence="3">
    <location>
        <begin position="1"/>
        <end position="80"/>
    </location>
</feature>
<keyword evidence="2" id="KW-0677">Repeat</keyword>
<evidence type="ECO:0000313" key="4">
    <source>
        <dbReference type="EMBL" id="PAV83645.1"/>
    </source>
</evidence>
<reference evidence="4 5" key="1">
    <citation type="journal article" date="2017" name="Curr. Biol.">
        <title>Genome architecture and evolution of a unichromosomal asexual nematode.</title>
        <authorList>
            <person name="Fradin H."/>
            <person name="Zegar C."/>
            <person name="Gutwein M."/>
            <person name="Lucas J."/>
            <person name="Kovtun M."/>
            <person name="Corcoran D."/>
            <person name="Baugh L.R."/>
            <person name="Kiontke K."/>
            <person name="Gunsalus K."/>
            <person name="Fitch D.H."/>
            <person name="Piano F."/>
        </authorList>
    </citation>
    <scope>NUCLEOTIDE SEQUENCE [LARGE SCALE GENOMIC DNA]</scope>
    <source>
        <strain evidence="4">PF1309</strain>
    </source>
</reference>
<evidence type="ECO:0000256" key="1">
    <source>
        <dbReference type="ARBA" id="ARBA00022441"/>
    </source>
</evidence>
<gene>
    <name evidence="4" type="ORF">WR25_21669</name>
</gene>
<evidence type="ECO:0000313" key="5">
    <source>
        <dbReference type="Proteomes" id="UP000218231"/>
    </source>
</evidence>
<keyword evidence="1" id="KW-0880">Kelch repeat</keyword>
<comment type="caution">
    <text evidence="4">The sequence shown here is derived from an EMBL/GenBank/DDBJ whole genome shotgun (WGS) entry which is preliminary data.</text>
</comment>
<dbReference type="OrthoDB" id="6582154at2759"/>
<proteinExistence type="predicted"/>
<protein>
    <recommendedName>
        <fullName evidence="6">Kelch repeat protein</fullName>
    </recommendedName>
</protein>
<evidence type="ECO:0000256" key="3">
    <source>
        <dbReference type="SAM" id="MobiDB-lite"/>
    </source>
</evidence>
<feature type="region of interest" description="Disordered" evidence="3">
    <location>
        <begin position="222"/>
        <end position="244"/>
    </location>
</feature>
<dbReference type="SUPFAM" id="SSF117281">
    <property type="entry name" value="Kelch motif"/>
    <property type="match status" value="1"/>
</dbReference>
<feature type="compositionally biased region" description="Polar residues" evidence="3">
    <location>
        <begin position="31"/>
        <end position="46"/>
    </location>
</feature>
<sequence length="264" mass="28849">MSKSDAPPAYDDTVRGTLTPSAPPSYEASMNEVTQGLAQITVTSPTDPLLAEAPPLPEKYELPGNSASTSSHPLPSSSSSSTLFPSHLSFLGLDDNSSAMKKIASESNLAREKSGQALKSCLCFDPSASVDSRISQIAGMNYARSDHSLIVANGELYAIGGRETLYKINNSIEEYDPQANEWREARNRRQTLTMDNFVVKTQNKVGEFEHKIAEMLHLEHGQHEEATGESSDQVPEPRKVPASHRVGKLVRKMTIEEEHTGSYM</sequence>
<name>A0A2A2LC52_9BILA</name>
<organism evidence="4 5">
    <name type="scientific">Diploscapter pachys</name>
    <dbReference type="NCBI Taxonomy" id="2018661"/>
    <lineage>
        <taxon>Eukaryota</taxon>
        <taxon>Metazoa</taxon>
        <taxon>Ecdysozoa</taxon>
        <taxon>Nematoda</taxon>
        <taxon>Chromadorea</taxon>
        <taxon>Rhabditida</taxon>
        <taxon>Rhabditina</taxon>
        <taxon>Rhabditomorpha</taxon>
        <taxon>Rhabditoidea</taxon>
        <taxon>Rhabditidae</taxon>
        <taxon>Diploscapter</taxon>
    </lineage>
</organism>
<dbReference type="Gene3D" id="2.120.10.80">
    <property type="entry name" value="Kelch-type beta propeller"/>
    <property type="match status" value="1"/>
</dbReference>
<feature type="compositionally biased region" description="Low complexity" evidence="3">
    <location>
        <begin position="68"/>
        <end position="80"/>
    </location>
</feature>
<dbReference type="STRING" id="2018661.A0A2A2LC52"/>
<dbReference type="AlphaFoldDB" id="A0A2A2LC52"/>
<evidence type="ECO:0000256" key="2">
    <source>
        <dbReference type="ARBA" id="ARBA00022737"/>
    </source>
</evidence>
<dbReference type="InterPro" id="IPR015915">
    <property type="entry name" value="Kelch-typ_b-propeller"/>
</dbReference>
<accession>A0A2A2LC52</accession>
<dbReference type="InterPro" id="IPR006652">
    <property type="entry name" value="Kelch_1"/>
</dbReference>
<dbReference type="Proteomes" id="UP000218231">
    <property type="component" value="Unassembled WGS sequence"/>
</dbReference>
<keyword evidence="5" id="KW-1185">Reference proteome</keyword>
<dbReference type="PANTHER" id="PTHR45632:SF3">
    <property type="entry name" value="KELCH-LIKE PROTEIN 32"/>
    <property type="match status" value="1"/>
</dbReference>